<sequence>MVEVTSEIVNDSDSTVKSAEEYENPQEYLKALGSEDSSADDTYYTDTIRRKLGLRVDPKRWRPEWTGFMRGEKQEWWTPITVENFRLTSIRRQEAMVVACPRKKGHILLCK</sequence>
<reference evidence="2 3" key="1">
    <citation type="submission" date="2024-09" db="EMBL/GenBank/DDBJ databases">
        <title>Chromosome-scale assembly of Riccia fluitans.</title>
        <authorList>
            <person name="Paukszto L."/>
            <person name="Sawicki J."/>
            <person name="Karawczyk K."/>
            <person name="Piernik-Szablinska J."/>
            <person name="Szczecinska M."/>
            <person name="Mazdziarz M."/>
        </authorList>
    </citation>
    <scope>NUCLEOTIDE SEQUENCE [LARGE SCALE GENOMIC DNA]</scope>
    <source>
        <strain evidence="2">Rf_01</strain>
        <tissue evidence="2">Aerial parts of the thallus</tissue>
    </source>
</reference>
<dbReference type="EMBL" id="JBHFFA010000001">
    <property type="protein sequence ID" value="KAL2653810.1"/>
    <property type="molecule type" value="Genomic_DNA"/>
</dbReference>
<evidence type="ECO:0000313" key="2">
    <source>
        <dbReference type="EMBL" id="KAL2653810.1"/>
    </source>
</evidence>
<feature type="region of interest" description="Disordered" evidence="1">
    <location>
        <begin position="1"/>
        <end position="21"/>
    </location>
</feature>
<organism evidence="2 3">
    <name type="scientific">Riccia fluitans</name>
    <dbReference type="NCBI Taxonomy" id="41844"/>
    <lineage>
        <taxon>Eukaryota</taxon>
        <taxon>Viridiplantae</taxon>
        <taxon>Streptophyta</taxon>
        <taxon>Embryophyta</taxon>
        <taxon>Marchantiophyta</taxon>
        <taxon>Marchantiopsida</taxon>
        <taxon>Marchantiidae</taxon>
        <taxon>Marchantiales</taxon>
        <taxon>Ricciaceae</taxon>
        <taxon>Riccia</taxon>
    </lineage>
</organism>
<gene>
    <name evidence="2" type="ORF">R1flu_021938</name>
</gene>
<name>A0ABD1ZSC3_9MARC</name>
<protein>
    <submittedName>
        <fullName evidence="2">Uncharacterized protein</fullName>
    </submittedName>
</protein>
<keyword evidence="3" id="KW-1185">Reference proteome</keyword>
<accession>A0ABD1ZSC3</accession>
<proteinExistence type="predicted"/>
<dbReference type="Proteomes" id="UP001605036">
    <property type="component" value="Unassembled WGS sequence"/>
</dbReference>
<feature type="compositionally biased region" description="Polar residues" evidence="1">
    <location>
        <begin position="7"/>
        <end position="17"/>
    </location>
</feature>
<comment type="caution">
    <text evidence="2">The sequence shown here is derived from an EMBL/GenBank/DDBJ whole genome shotgun (WGS) entry which is preliminary data.</text>
</comment>
<evidence type="ECO:0000313" key="3">
    <source>
        <dbReference type="Proteomes" id="UP001605036"/>
    </source>
</evidence>
<evidence type="ECO:0000256" key="1">
    <source>
        <dbReference type="SAM" id="MobiDB-lite"/>
    </source>
</evidence>
<dbReference type="AlphaFoldDB" id="A0ABD1ZSC3"/>